<dbReference type="Pfam" id="PF00534">
    <property type="entry name" value="Glycos_transf_1"/>
    <property type="match status" value="1"/>
</dbReference>
<dbReference type="Proteomes" id="UP000580654">
    <property type="component" value="Unassembled WGS sequence"/>
</dbReference>
<protein>
    <submittedName>
        <fullName evidence="3">Glycosyltransferase involved in cell wall biosynthesis</fullName>
    </submittedName>
</protein>
<sequence length="772" mass="81738">MDARPNENPALSALRADADRLWHEGRFEEAARRYGEAAAQSADPAPFLAWQGHALRAAGETEAALEAYARAGAASPADASMHRHRGHALRATGRHREALQAYAFAVALETGATQGAAAEAAIRALESESPDFPEPPPPPAPVVRAPQPAPEQPPLVAAAPPRPAVPRLATRLAPPPRPRIAMLRAGGNALPRAAHAAGTGIAFDVSDLLLHFRGRRTLTGIQRVQAGIVGAALGTGLEASYLAFDSDRAIWRAVEPDGLSRLLSLSAAGSDTGEPAWVAARDEVLGAAASGPAHGFAPAATLVNLGNSWGIPDYFRGLRNARRGADLRYIPFLHDCVPLVMPEHCVRILVQDYARWFSSLGVHAQGVLCNSEATRADGRRFLHDLLPGLDIPMAVVPLDADPRGGAAPDPTALEGTRAPRPPEPYVLFVATIESRKDHLTVFRAWLALLRRHGPARIPRLVCVGTQGWHAEAAMNLLEGSAELARHVVLLHDISDGGLAALYRDCLFTIYNSHHEGWGLPVTESIAWGKVPLLPRHSALLESGAGAAVYVEPQSESDMATAVERLLFEPGALARAERAVADHGPGRRWEAVLADVLGALERFEGEGSPSLTERLALPLGQRLPLSRSDATVPSLALALSDTVRDGPGWRPQEGWGTPLAGGIPARLRLVLPPGTAGPLRLHLELRAGGGRPIRFALFADSAPAGAASIPAPPGGDFATALSLEVAEGTEVLELEVDAPEGTGLRALMLCREDDLIARLDFLEAQRLPAVRAG</sequence>
<dbReference type="InterPro" id="IPR011990">
    <property type="entry name" value="TPR-like_helical_dom_sf"/>
</dbReference>
<evidence type="ECO:0000256" key="1">
    <source>
        <dbReference type="SAM" id="MobiDB-lite"/>
    </source>
</evidence>
<feature type="region of interest" description="Disordered" evidence="1">
    <location>
        <begin position="127"/>
        <end position="161"/>
    </location>
</feature>
<dbReference type="PANTHER" id="PTHR46401">
    <property type="entry name" value="GLYCOSYLTRANSFERASE WBBK-RELATED"/>
    <property type="match status" value="1"/>
</dbReference>
<proteinExistence type="predicted"/>
<dbReference type="Gene3D" id="1.25.40.10">
    <property type="entry name" value="Tetratricopeptide repeat domain"/>
    <property type="match status" value="1"/>
</dbReference>
<evidence type="ECO:0000313" key="4">
    <source>
        <dbReference type="Proteomes" id="UP000580654"/>
    </source>
</evidence>
<gene>
    <name evidence="3" type="ORF">FHS87_002070</name>
</gene>
<dbReference type="PANTHER" id="PTHR46401:SF8">
    <property type="entry name" value="BLL6006 PROTEIN"/>
    <property type="match status" value="1"/>
</dbReference>
<dbReference type="AlphaFoldDB" id="A0A840Y2Y1"/>
<evidence type="ECO:0000313" key="3">
    <source>
        <dbReference type="EMBL" id="MBB5694030.1"/>
    </source>
</evidence>
<feature type="domain" description="Glycosyl transferase family 1" evidence="2">
    <location>
        <begin position="422"/>
        <end position="570"/>
    </location>
</feature>
<organism evidence="3 4">
    <name type="scientific">Muricoccus pecuniae</name>
    <dbReference type="NCBI Taxonomy" id="693023"/>
    <lineage>
        <taxon>Bacteria</taxon>
        <taxon>Pseudomonadati</taxon>
        <taxon>Pseudomonadota</taxon>
        <taxon>Alphaproteobacteria</taxon>
        <taxon>Acetobacterales</taxon>
        <taxon>Roseomonadaceae</taxon>
        <taxon>Muricoccus</taxon>
    </lineage>
</organism>
<dbReference type="CDD" id="cd03809">
    <property type="entry name" value="GT4_MtfB-like"/>
    <property type="match status" value="1"/>
</dbReference>
<keyword evidence="3" id="KW-0808">Transferase</keyword>
<evidence type="ECO:0000259" key="2">
    <source>
        <dbReference type="Pfam" id="PF00534"/>
    </source>
</evidence>
<dbReference type="GO" id="GO:0016757">
    <property type="term" value="F:glycosyltransferase activity"/>
    <property type="evidence" value="ECO:0007669"/>
    <property type="project" value="InterPro"/>
</dbReference>
<comment type="caution">
    <text evidence="3">The sequence shown here is derived from an EMBL/GenBank/DDBJ whole genome shotgun (WGS) entry which is preliminary data.</text>
</comment>
<name>A0A840Y2Y1_9PROT</name>
<feature type="compositionally biased region" description="Pro residues" evidence="1">
    <location>
        <begin position="132"/>
        <end position="153"/>
    </location>
</feature>
<dbReference type="Gene3D" id="3.40.50.2000">
    <property type="entry name" value="Glycogen Phosphorylase B"/>
    <property type="match status" value="1"/>
</dbReference>
<dbReference type="SUPFAM" id="SSF53756">
    <property type="entry name" value="UDP-Glycosyltransferase/glycogen phosphorylase"/>
    <property type="match status" value="1"/>
</dbReference>
<accession>A0A840Y2Y1</accession>
<dbReference type="SUPFAM" id="SSF48452">
    <property type="entry name" value="TPR-like"/>
    <property type="match status" value="1"/>
</dbReference>
<reference evidence="3 4" key="1">
    <citation type="submission" date="2020-08" db="EMBL/GenBank/DDBJ databases">
        <title>Genomic Encyclopedia of Type Strains, Phase IV (KMG-IV): sequencing the most valuable type-strain genomes for metagenomic binning, comparative biology and taxonomic classification.</title>
        <authorList>
            <person name="Goeker M."/>
        </authorList>
    </citation>
    <scope>NUCLEOTIDE SEQUENCE [LARGE SCALE GENOMIC DNA]</scope>
    <source>
        <strain evidence="3 4">DSM 25622</strain>
    </source>
</reference>
<dbReference type="RefSeq" id="WP_184517345.1">
    <property type="nucleotide sequence ID" value="NZ_JACIJD010000008.1"/>
</dbReference>
<dbReference type="EMBL" id="JACIJD010000008">
    <property type="protein sequence ID" value="MBB5694030.1"/>
    <property type="molecule type" value="Genomic_DNA"/>
</dbReference>
<dbReference type="InterPro" id="IPR001296">
    <property type="entry name" value="Glyco_trans_1"/>
</dbReference>
<keyword evidence="4" id="KW-1185">Reference proteome</keyword>